<organism evidence="1 2">
    <name type="scientific">Coniosporium apollinis</name>
    <dbReference type="NCBI Taxonomy" id="61459"/>
    <lineage>
        <taxon>Eukaryota</taxon>
        <taxon>Fungi</taxon>
        <taxon>Dikarya</taxon>
        <taxon>Ascomycota</taxon>
        <taxon>Pezizomycotina</taxon>
        <taxon>Dothideomycetes</taxon>
        <taxon>Dothideomycetes incertae sedis</taxon>
        <taxon>Coniosporium</taxon>
    </lineage>
</organism>
<protein>
    <submittedName>
        <fullName evidence="1">Uncharacterized protein</fullName>
    </submittedName>
</protein>
<reference evidence="1" key="1">
    <citation type="submission" date="2022-10" db="EMBL/GenBank/DDBJ databases">
        <title>Culturing micro-colonial fungi from biological soil crusts in the Mojave desert and describing Neophaeococcomyces mojavensis, and introducing the new genera and species Taxawa tesnikishii.</title>
        <authorList>
            <person name="Kurbessoian T."/>
            <person name="Stajich J.E."/>
        </authorList>
    </citation>
    <scope>NUCLEOTIDE SEQUENCE</scope>
    <source>
        <strain evidence="1">TK_1</strain>
    </source>
</reference>
<keyword evidence="2" id="KW-1185">Reference proteome</keyword>
<dbReference type="Proteomes" id="UP001172684">
    <property type="component" value="Unassembled WGS sequence"/>
</dbReference>
<accession>A0ABQ9P4Q6</accession>
<gene>
    <name evidence="1" type="ORF">H2201_000694</name>
</gene>
<evidence type="ECO:0000313" key="1">
    <source>
        <dbReference type="EMBL" id="KAJ9669342.1"/>
    </source>
</evidence>
<dbReference type="EMBL" id="JAPDRL010000003">
    <property type="protein sequence ID" value="KAJ9669342.1"/>
    <property type="molecule type" value="Genomic_DNA"/>
</dbReference>
<proteinExistence type="predicted"/>
<comment type="caution">
    <text evidence="1">The sequence shown here is derived from an EMBL/GenBank/DDBJ whole genome shotgun (WGS) entry which is preliminary data.</text>
</comment>
<name>A0ABQ9P4Q6_9PEZI</name>
<sequence>MCCHDNMPGQCTLVCYNSGFWIPEEILSRILAASAAQQALGALPVLPPQPQPLTAMGPMDPMVQNQGQMAYYQAPAAAYDYYPVDPALQHQPDMQGYDMPAPAFEDLMVAPFAAPDPAQYYADVPAYQLAPPQPPSSFGSYESQQPPPLSFSFDMDYEFVDLPITPPEPDYSTILGPEKMVAIQKGAEEAHAKLAAVRAAQNVVGNGGVAASVEEWRIDSKNVAQGSSAQESFAHVDSVQVSAAQESVPQVMQESYADYFGAGDGLEVPELFGGVEIAPLGDQFELSPEDPLYSAVMEMNL</sequence>
<evidence type="ECO:0000313" key="2">
    <source>
        <dbReference type="Proteomes" id="UP001172684"/>
    </source>
</evidence>